<comment type="caution">
    <text evidence="6">The sequence shown here is derived from an EMBL/GenBank/DDBJ whole genome shotgun (WGS) entry which is preliminary data.</text>
</comment>
<dbReference type="PANTHER" id="PTHR43101:SF1">
    <property type="entry name" value="BETA-FRUCTOSIDASE"/>
    <property type="match status" value="1"/>
</dbReference>
<feature type="domain" description="Glycosyl hydrolase family 32 N-terminal" evidence="5">
    <location>
        <begin position="24"/>
        <end position="362"/>
    </location>
</feature>
<accession>E0DCK0</accession>
<dbReference type="AlphaFoldDB" id="E0DCK0"/>
<dbReference type="InterPro" id="IPR001362">
    <property type="entry name" value="Glyco_hydro_32"/>
</dbReference>
<dbReference type="Pfam" id="PF00251">
    <property type="entry name" value="Glyco_hydro_32N"/>
    <property type="match status" value="1"/>
</dbReference>
<dbReference type="EMBL" id="ACSH02000002">
    <property type="protein sequence ID" value="EFM50002.1"/>
    <property type="molecule type" value="Genomic_DNA"/>
</dbReference>
<evidence type="ECO:0000313" key="6">
    <source>
        <dbReference type="EMBL" id="EFM50002.1"/>
    </source>
</evidence>
<evidence type="ECO:0000259" key="5">
    <source>
        <dbReference type="Pfam" id="PF00251"/>
    </source>
</evidence>
<dbReference type="InterPro" id="IPR018053">
    <property type="entry name" value="Glyco_hydro_32_AS"/>
</dbReference>
<sequence>MTCDMGCIYHGCMSSETFFRPRYHITPPQGRLNDPNGVFVSPRTGRLHVFYQHDPAFPFGKKHTGWGHVSAELDTLRWLHHPDALYPDVAYDLDGCYSGGAVVDGEQVYLFYTGNLKEPTADGGFARRATQNRVNAVDPDDLMGGVYRRDAANPLIDGPAAGYTAHYRDPMITRDPHDSHDGWRMVIGAQREDETGTVVLYHSDDLHNWNFVGELEFDTTNAAPGTAPDLVPGGYMWECPNLITLRDAVTGEDLDILIICPQGLEPVTTDTATHYASSDQCGYIVGKLDGTRFTVLRGFSELDHGQQFYAPQITGFSETSGLLLGWMGLPGQDDTPSVAAEGWVHSLTVPRRVEVHNHVLRQTLIVPESVRNGEINHMDSGILWHSERLDGHETTLVITGSQGTIGATIHYLSGADPVLEIDVAGDVRRVPCPPGELTVFVDRSAVEVTAADGAIAASFVTFPNVNEIWSTIARNCD</sequence>
<dbReference type="Proteomes" id="UP000004218">
    <property type="component" value="Unassembled WGS sequence"/>
</dbReference>
<dbReference type="InterPro" id="IPR051214">
    <property type="entry name" value="GH32_Enzymes"/>
</dbReference>
<keyword evidence="4" id="KW-0326">Glycosidase</keyword>
<evidence type="ECO:0000313" key="7">
    <source>
        <dbReference type="Proteomes" id="UP000004218"/>
    </source>
</evidence>
<name>E0DCK0_9CORY</name>
<keyword evidence="3 6" id="KW-0378">Hydrolase</keyword>
<evidence type="ECO:0000256" key="1">
    <source>
        <dbReference type="ARBA" id="ARBA00009902"/>
    </source>
</evidence>
<dbReference type="GO" id="GO:0004564">
    <property type="term" value="F:beta-fructofuranosidase activity"/>
    <property type="evidence" value="ECO:0007669"/>
    <property type="project" value="UniProtKB-EC"/>
</dbReference>
<protein>
    <recommendedName>
        <fullName evidence="2">beta-fructofuranosidase</fullName>
        <ecNumber evidence="2">3.2.1.26</ecNumber>
    </recommendedName>
</protein>
<dbReference type="STRING" id="553207.HMPREF0299_6049"/>
<gene>
    <name evidence="6" type="ORF">HMPREF0299_6049</name>
</gene>
<dbReference type="SMART" id="SM00640">
    <property type="entry name" value="Glyco_32"/>
    <property type="match status" value="1"/>
</dbReference>
<dbReference type="InterPro" id="IPR013148">
    <property type="entry name" value="Glyco_hydro_32_N"/>
</dbReference>
<dbReference type="CDD" id="cd18623">
    <property type="entry name" value="GH32_ScrB-like"/>
    <property type="match status" value="1"/>
</dbReference>
<evidence type="ECO:0000256" key="2">
    <source>
        <dbReference type="ARBA" id="ARBA00012758"/>
    </source>
</evidence>
<keyword evidence="7" id="KW-1185">Reference proteome</keyword>
<evidence type="ECO:0000256" key="3">
    <source>
        <dbReference type="ARBA" id="ARBA00022801"/>
    </source>
</evidence>
<comment type="similarity">
    <text evidence="1">Belongs to the glycosyl hydrolase 32 family.</text>
</comment>
<dbReference type="Gene3D" id="2.115.10.20">
    <property type="entry name" value="Glycosyl hydrolase domain, family 43"/>
    <property type="match status" value="1"/>
</dbReference>
<dbReference type="eggNOG" id="COG1621">
    <property type="taxonomic scope" value="Bacteria"/>
</dbReference>
<dbReference type="InterPro" id="IPR023296">
    <property type="entry name" value="Glyco_hydro_beta-prop_sf"/>
</dbReference>
<dbReference type="EC" id="3.2.1.26" evidence="2"/>
<dbReference type="SUPFAM" id="SSF75005">
    <property type="entry name" value="Arabinanase/levansucrase/invertase"/>
    <property type="match status" value="1"/>
</dbReference>
<dbReference type="PANTHER" id="PTHR43101">
    <property type="entry name" value="BETA-FRUCTOSIDASE"/>
    <property type="match status" value="1"/>
</dbReference>
<proteinExistence type="inferred from homology"/>
<evidence type="ECO:0000256" key="4">
    <source>
        <dbReference type="ARBA" id="ARBA00023295"/>
    </source>
</evidence>
<organism evidence="6 7">
    <name type="scientific">Corynebacterium matruchotii ATCC 14266</name>
    <dbReference type="NCBI Taxonomy" id="553207"/>
    <lineage>
        <taxon>Bacteria</taxon>
        <taxon>Bacillati</taxon>
        <taxon>Actinomycetota</taxon>
        <taxon>Actinomycetes</taxon>
        <taxon>Mycobacteriales</taxon>
        <taxon>Corynebacteriaceae</taxon>
        <taxon>Corynebacterium</taxon>
    </lineage>
</organism>
<dbReference type="PROSITE" id="PS00609">
    <property type="entry name" value="GLYCOSYL_HYDROL_F32"/>
    <property type="match status" value="1"/>
</dbReference>
<dbReference type="GO" id="GO:0005975">
    <property type="term" value="P:carbohydrate metabolic process"/>
    <property type="evidence" value="ECO:0007669"/>
    <property type="project" value="InterPro"/>
</dbReference>
<reference evidence="6" key="1">
    <citation type="submission" date="2010-08" db="EMBL/GenBank/DDBJ databases">
        <authorList>
            <person name="Harkins D.M."/>
            <person name="Madupu R."/>
            <person name="Durkin A.S."/>
            <person name="Torralba M."/>
            <person name="Methe B."/>
            <person name="Sutton G.G."/>
            <person name="Nelson K.E."/>
        </authorList>
    </citation>
    <scope>NUCLEOTIDE SEQUENCE [LARGE SCALE GENOMIC DNA]</scope>
    <source>
        <strain evidence="6">ATCC 14266</strain>
    </source>
</reference>